<accession>A0A1I6LTC4</accession>
<evidence type="ECO:0000313" key="2">
    <source>
        <dbReference type="EMBL" id="SFS06678.1"/>
    </source>
</evidence>
<dbReference type="Proteomes" id="UP000199062">
    <property type="component" value="Unassembled WGS sequence"/>
</dbReference>
<evidence type="ECO:0000256" key="1">
    <source>
        <dbReference type="SAM" id="MobiDB-lite"/>
    </source>
</evidence>
<dbReference type="RefSeq" id="WP_089817421.1">
    <property type="nucleotide sequence ID" value="NZ_FOZK01000003.1"/>
</dbReference>
<name>A0A1I6LTC4_9EURY</name>
<dbReference type="OrthoDB" id="210343at2157"/>
<dbReference type="AlphaFoldDB" id="A0A1I6LTC4"/>
<sequence>MASDGDVDTGRAHVQTYVPEYQKAEWASEAEALNMSLSEFVRSMVQAGRSDISVDTDVAAIESADEPAATPSSTPEPRGSGVEDRVVDILESDEFYDWDELVAALTDDVEERLEDALQELQADGEVQYSGRNGGYTLV</sequence>
<organism evidence="2 3">
    <name type="scientific">Halomicrobium zhouii</name>
    <dbReference type="NCBI Taxonomy" id="767519"/>
    <lineage>
        <taxon>Archaea</taxon>
        <taxon>Methanobacteriati</taxon>
        <taxon>Methanobacteriota</taxon>
        <taxon>Stenosarchaea group</taxon>
        <taxon>Halobacteria</taxon>
        <taxon>Halobacteriales</taxon>
        <taxon>Haloarculaceae</taxon>
        <taxon>Halomicrobium</taxon>
    </lineage>
</organism>
<feature type="region of interest" description="Disordered" evidence="1">
    <location>
        <begin position="61"/>
        <end position="82"/>
    </location>
</feature>
<reference evidence="2 3" key="1">
    <citation type="submission" date="2016-10" db="EMBL/GenBank/DDBJ databases">
        <authorList>
            <person name="de Groot N.N."/>
        </authorList>
    </citation>
    <scope>NUCLEOTIDE SEQUENCE [LARGE SCALE GENOMIC DNA]</scope>
    <source>
        <strain evidence="2 3">CGMCC 1.10457</strain>
    </source>
</reference>
<evidence type="ECO:0000313" key="3">
    <source>
        <dbReference type="Proteomes" id="UP000199062"/>
    </source>
</evidence>
<dbReference type="Pfam" id="PF19121">
    <property type="entry name" value="DUF5805"/>
    <property type="match status" value="1"/>
</dbReference>
<dbReference type="EMBL" id="FOZK01000003">
    <property type="protein sequence ID" value="SFS06678.1"/>
    <property type="molecule type" value="Genomic_DNA"/>
</dbReference>
<protein>
    <submittedName>
        <fullName evidence="2">Uncharacterized protein</fullName>
    </submittedName>
</protein>
<gene>
    <name evidence="2" type="ORF">SAMN05216559_3078</name>
</gene>
<proteinExistence type="predicted"/>
<keyword evidence="3" id="KW-1185">Reference proteome</keyword>
<dbReference type="InterPro" id="IPR043828">
    <property type="entry name" value="DUF5805"/>
</dbReference>